<dbReference type="WBParaSite" id="nRc.2.0.1.t14806-RA">
    <property type="protein sequence ID" value="nRc.2.0.1.t14806-RA"/>
    <property type="gene ID" value="nRc.2.0.1.g14806"/>
</dbReference>
<organism evidence="2 3">
    <name type="scientific">Romanomermis culicivorax</name>
    <name type="common">Nematode worm</name>
    <dbReference type="NCBI Taxonomy" id="13658"/>
    <lineage>
        <taxon>Eukaryota</taxon>
        <taxon>Metazoa</taxon>
        <taxon>Ecdysozoa</taxon>
        <taxon>Nematoda</taxon>
        <taxon>Enoplea</taxon>
        <taxon>Dorylaimia</taxon>
        <taxon>Mermithida</taxon>
        <taxon>Mermithoidea</taxon>
        <taxon>Mermithidae</taxon>
        <taxon>Romanomermis</taxon>
    </lineage>
</organism>
<feature type="compositionally biased region" description="Basic and acidic residues" evidence="1">
    <location>
        <begin position="65"/>
        <end position="79"/>
    </location>
</feature>
<protein>
    <submittedName>
        <fullName evidence="3">Response regulatory domain-containing protein</fullName>
    </submittedName>
</protein>
<evidence type="ECO:0000256" key="1">
    <source>
        <dbReference type="SAM" id="MobiDB-lite"/>
    </source>
</evidence>
<dbReference type="Proteomes" id="UP000887565">
    <property type="component" value="Unplaced"/>
</dbReference>
<dbReference type="OMA" id="TWINGAM"/>
<feature type="compositionally biased region" description="Pro residues" evidence="1">
    <location>
        <begin position="92"/>
        <end position="104"/>
    </location>
</feature>
<accession>A0A915ILE3</accession>
<feature type="region of interest" description="Disordered" evidence="1">
    <location>
        <begin position="65"/>
        <end position="113"/>
    </location>
</feature>
<keyword evidence="2" id="KW-1185">Reference proteome</keyword>
<dbReference type="AlphaFoldDB" id="A0A915ILE3"/>
<sequence>MVTRLISGNRCYIMPKRGPLQSRTEGRPLALIDDPMSSEMIEQVANEEAAAFCRGYDTYMLKPVEEKDIQEQKRNRRESYGAGGAASAGKAAPPPPPAASPAPPSGAGLSAAEQAALVPELTGPRVQGDGIFGGAAVPPGPVANIPLEQRKPRCHNIVLDCPNMVGQVQSCFTWQNGRIWMDRQCKDPNTFVIRMTKPPGRILKVAQQETILCLKLHKEGKDC</sequence>
<evidence type="ECO:0000313" key="2">
    <source>
        <dbReference type="Proteomes" id="UP000887565"/>
    </source>
</evidence>
<proteinExistence type="predicted"/>
<evidence type="ECO:0000313" key="3">
    <source>
        <dbReference type="WBParaSite" id="nRc.2.0.1.t14806-RA"/>
    </source>
</evidence>
<name>A0A915ILE3_ROMCU</name>
<reference evidence="3" key="1">
    <citation type="submission" date="2022-11" db="UniProtKB">
        <authorList>
            <consortium name="WormBaseParasite"/>
        </authorList>
    </citation>
    <scope>IDENTIFICATION</scope>
</reference>